<comment type="caution">
    <text evidence="1">The sequence shown here is derived from an EMBL/GenBank/DDBJ whole genome shotgun (WGS) entry which is preliminary data.</text>
</comment>
<evidence type="ECO:0000313" key="2">
    <source>
        <dbReference type="Proteomes" id="UP000179003"/>
    </source>
</evidence>
<evidence type="ECO:0000313" key="1">
    <source>
        <dbReference type="EMBL" id="OGD67615.1"/>
    </source>
</evidence>
<name>A0A1F5EJQ0_9BACT</name>
<dbReference type="AlphaFoldDB" id="A0A1F5EJQ0"/>
<sequence>MDLKIHKMDFPFRSGTIWLEHLSNEGKDLYRGLELIVRRYMRFCAEQIVNSPGQKEKHINRLWDGVFSFAEDFKPEEVFEKISSGSEYFDIPISINNSVLRVRRFGNCIGINVLQNGKIHQAGSLIMAGMCDEEKRVVATFAHRIECSIKLPRKQGKENSVDVDFGEVHTQISNACRHIEWDHPSKWFSDLIGRYVSVCYSSVGCEDGVVVGRLGETEIHAVVAHSEEKEHDFRRTPQWRKGNTTLFPENPLMCNFADGGDLCLLLMAHSGLKSYNTFDDFDTSLDIAQLQYHLRIAGSVLFTQLSCMSKVDEMGRTSAYL</sequence>
<dbReference type="Proteomes" id="UP000179003">
    <property type="component" value="Unassembled WGS sequence"/>
</dbReference>
<dbReference type="EMBL" id="MFAE01000002">
    <property type="protein sequence ID" value="OGD67615.1"/>
    <property type="molecule type" value="Genomic_DNA"/>
</dbReference>
<gene>
    <name evidence="1" type="ORF">A2442_03520</name>
</gene>
<reference evidence="1 2" key="1">
    <citation type="journal article" date="2016" name="Nat. Commun.">
        <title>Thousands of microbial genomes shed light on interconnected biogeochemical processes in an aquifer system.</title>
        <authorList>
            <person name="Anantharaman K."/>
            <person name="Brown C.T."/>
            <person name="Hug L.A."/>
            <person name="Sharon I."/>
            <person name="Castelle C.J."/>
            <person name="Probst A.J."/>
            <person name="Thomas B.C."/>
            <person name="Singh A."/>
            <person name="Wilkins M.J."/>
            <person name="Karaoz U."/>
            <person name="Brodie E.L."/>
            <person name="Williams K.H."/>
            <person name="Hubbard S.S."/>
            <person name="Banfield J.F."/>
        </authorList>
    </citation>
    <scope>NUCLEOTIDE SEQUENCE [LARGE SCALE GENOMIC DNA]</scope>
</reference>
<protein>
    <submittedName>
        <fullName evidence="1">Uncharacterized protein</fullName>
    </submittedName>
</protein>
<organism evidence="1 2">
    <name type="scientific">Candidatus Campbellbacteria bacterium RIFOXYC2_FULL_35_25</name>
    <dbReference type="NCBI Taxonomy" id="1797582"/>
    <lineage>
        <taxon>Bacteria</taxon>
        <taxon>Candidatus Campbelliibacteriota</taxon>
    </lineage>
</organism>
<accession>A0A1F5EJQ0</accession>
<proteinExistence type="predicted"/>